<dbReference type="InterPro" id="IPR036397">
    <property type="entry name" value="RNaseH_sf"/>
</dbReference>
<dbReference type="PANTHER" id="PTHR46889">
    <property type="entry name" value="TRANSPOSASE INSF FOR INSERTION SEQUENCE IS3B-RELATED"/>
    <property type="match status" value="1"/>
</dbReference>
<dbReference type="NCBIfam" id="NF033516">
    <property type="entry name" value="transpos_IS3"/>
    <property type="match status" value="1"/>
</dbReference>
<dbReference type="Gene3D" id="3.30.420.10">
    <property type="entry name" value="Ribonuclease H-like superfamily/Ribonuclease H"/>
    <property type="match status" value="1"/>
</dbReference>
<dbReference type="Pfam" id="PF00665">
    <property type="entry name" value="rve"/>
    <property type="match status" value="1"/>
</dbReference>
<gene>
    <name evidence="3" type="ORF">MUN68_002160</name>
</gene>
<dbReference type="InterPro" id="IPR012337">
    <property type="entry name" value="RNaseH-like_sf"/>
</dbReference>
<dbReference type="EMBL" id="CP116221">
    <property type="protein sequence ID" value="WCO02304.1"/>
    <property type="molecule type" value="Genomic_DNA"/>
</dbReference>
<dbReference type="Pfam" id="PF13333">
    <property type="entry name" value="rve_2"/>
    <property type="match status" value="1"/>
</dbReference>
<dbReference type="PANTHER" id="PTHR46889:SF5">
    <property type="entry name" value="INTEGRASE PROTEIN"/>
    <property type="match status" value="1"/>
</dbReference>
<reference evidence="3 4" key="1">
    <citation type="submission" date="2023-01" db="EMBL/GenBank/DDBJ databases">
        <title>Psychroserpens ponticola sp. nov., isolated from seawater.</title>
        <authorList>
            <person name="Kristyanto S."/>
            <person name="Jung J."/>
            <person name="Kim J.M."/>
            <person name="Jeon C.O."/>
        </authorList>
    </citation>
    <scope>NUCLEOTIDE SEQUENCE [LARGE SCALE GENOMIC DNA]</scope>
    <source>
        <strain evidence="3 4">MSW6</strain>
    </source>
</reference>
<dbReference type="PROSITE" id="PS50994">
    <property type="entry name" value="INTEGRASE"/>
    <property type="match status" value="1"/>
</dbReference>
<dbReference type="Proteomes" id="UP001202717">
    <property type="component" value="Chromosome"/>
</dbReference>
<dbReference type="RefSeq" id="WP_249994940.1">
    <property type="nucleotide sequence ID" value="NZ_CP116221.1"/>
</dbReference>
<dbReference type="InterPro" id="IPR002514">
    <property type="entry name" value="Transposase_8"/>
</dbReference>
<dbReference type="InterPro" id="IPR050900">
    <property type="entry name" value="Transposase_IS3/IS150/IS904"/>
</dbReference>
<keyword evidence="1" id="KW-0175">Coiled coil</keyword>
<feature type="domain" description="Integrase catalytic" evidence="2">
    <location>
        <begin position="242"/>
        <end position="408"/>
    </location>
</feature>
<accession>A0ABY7RYU9</accession>
<dbReference type="InterPro" id="IPR036388">
    <property type="entry name" value="WH-like_DNA-bd_sf"/>
</dbReference>
<protein>
    <submittedName>
        <fullName evidence="3">IS3 family transposase</fullName>
    </submittedName>
</protein>
<evidence type="ECO:0000256" key="1">
    <source>
        <dbReference type="SAM" id="Coils"/>
    </source>
</evidence>
<dbReference type="SUPFAM" id="SSF53098">
    <property type="entry name" value="Ribonuclease H-like"/>
    <property type="match status" value="1"/>
</dbReference>
<name>A0ABY7RYU9_9FLAO</name>
<dbReference type="SUPFAM" id="SSF46689">
    <property type="entry name" value="Homeodomain-like"/>
    <property type="match status" value="1"/>
</dbReference>
<evidence type="ECO:0000313" key="3">
    <source>
        <dbReference type="EMBL" id="WCO02304.1"/>
    </source>
</evidence>
<dbReference type="InterPro" id="IPR009057">
    <property type="entry name" value="Homeodomain-like_sf"/>
</dbReference>
<feature type="coiled-coil region" evidence="1">
    <location>
        <begin position="65"/>
        <end position="92"/>
    </location>
</feature>
<dbReference type="InterPro" id="IPR001584">
    <property type="entry name" value="Integrase_cat-core"/>
</dbReference>
<dbReference type="Gene3D" id="1.10.10.10">
    <property type="entry name" value="Winged helix-like DNA-binding domain superfamily/Winged helix DNA-binding domain"/>
    <property type="match status" value="1"/>
</dbReference>
<keyword evidence="4" id="KW-1185">Reference proteome</keyword>
<dbReference type="InterPro" id="IPR048020">
    <property type="entry name" value="Transpos_IS3"/>
</dbReference>
<sequence length="408" mass="48084">MYKNDGYVRRYSESFKLKVLDELAKGNHSKRQVGLLYGVQSSTINEWIKKYNRKDLMNTRVIVQTDDELTRIKALQKELKQLKELLIKKDLDKLIDNSYLTVAAKKLGYKDALELKKTKHLALMETLDNNPKERPYSIATICKGYFLTRDAFYKYKKRYVKRIKIENQVLEIVHKRRRTLPREGARKLMRSLKTDFKKHNIKIGRDQLLRILRDNNLLIRRKKYSSRTTNSHNRFYKYNNSIKDVEIVSCNQVWAADITYIRTIKGFCYLALLTDMYSRKIVGYDLSDSLELTGCVRALKKAIYHNKELKNLTHHSDRGIQYCSNVYINELNRKKIVISMTEENHCYENALAERVNGILKDEFYLDQTFASVEDAKRATKNAIKLYNSKRLHLSLDYKTPNNVHQNAA</sequence>
<organism evidence="3 4">
    <name type="scientific">Psychroserpens ponticola</name>
    <dbReference type="NCBI Taxonomy" id="2932268"/>
    <lineage>
        <taxon>Bacteria</taxon>
        <taxon>Pseudomonadati</taxon>
        <taxon>Bacteroidota</taxon>
        <taxon>Flavobacteriia</taxon>
        <taxon>Flavobacteriales</taxon>
        <taxon>Flavobacteriaceae</taxon>
        <taxon>Psychroserpens</taxon>
    </lineage>
</organism>
<evidence type="ECO:0000313" key="4">
    <source>
        <dbReference type="Proteomes" id="UP001202717"/>
    </source>
</evidence>
<dbReference type="Pfam" id="PF01527">
    <property type="entry name" value="HTH_Tnp_1"/>
    <property type="match status" value="1"/>
</dbReference>
<evidence type="ECO:0000259" key="2">
    <source>
        <dbReference type="PROSITE" id="PS50994"/>
    </source>
</evidence>
<proteinExistence type="predicted"/>